<keyword evidence="4" id="KW-1185">Reference proteome</keyword>
<dbReference type="RefSeq" id="WP_118129015.1">
    <property type="nucleotide sequence ID" value="NZ_LMAZ01000001.1"/>
</dbReference>
<name>A0A395R778_9PSED</name>
<dbReference type="EMBL" id="LMAZ01000001">
    <property type="protein sequence ID" value="RGP55970.1"/>
    <property type="molecule type" value="Genomic_DNA"/>
</dbReference>
<organism evidence="3 4">
    <name type="scientific">Pseudomonas abyssi</name>
    <dbReference type="NCBI Taxonomy" id="170540"/>
    <lineage>
        <taxon>Bacteria</taxon>
        <taxon>Pseudomonadati</taxon>
        <taxon>Pseudomonadota</taxon>
        <taxon>Gammaproteobacteria</taxon>
        <taxon>Pseudomonadales</taxon>
        <taxon>Pseudomonadaceae</taxon>
        <taxon>Pseudomonas</taxon>
    </lineage>
</organism>
<protein>
    <recommendedName>
        <fullName evidence="2">DUF7210 domain-containing protein</fullName>
    </recommendedName>
</protein>
<accession>A0A395R778</accession>
<sequence length="69" mass="7557">MTDKKQPQQQLEEVVLLKPHTHKGRQCAVGDKIDVNARQKSWLMSLGKVATDEPAAPAVKPAPAKANKE</sequence>
<feature type="region of interest" description="Disordered" evidence="1">
    <location>
        <begin position="50"/>
        <end position="69"/>
    </location>
</feature>
<dbReference type="Pfam" id="PF23843">
    <property type="entry name" value="DUF7210"/>
    <property type="match status" value="1"/>
</dbReference>
<evidence type="ECO:0000313" key="3">
    <source>
        <dbReference type="EMBL" id="RGP55970.1"/>
    </source>
</evidence>
<feature type="compositionally biased region" description="Low complexity" evidence="1">
    <location>
        <begin position="54"/>
        <end position="69"/>
    </location>
</feature>
<dbReference type="AlphaFoldDB" id="A0A395R778"/>
<dbReference type="Proteomes" id="UP000265411">
    <property type="component" value="Unassembled WGS sequence"/>
</dbReference>
<evidence type="ECO:0000256" key="1">
    <source>
        <dbReference type="SAM" id="MobiDB-lite"/>
    </source>
</evidence>
<evidence type="ECO:0000259" key="2">
    <source>
        <dbReference type="Pfam" id="PF23843"/>
    </source>
</evidence>
<evidence type="ECO:0000313" key="4">
    <source>
        <dbReference type="Proteomes" id="UP000265411"/>
    </source>
</evidence>
<dbReference type="OrthoDB" id="5678374at2"/>
<comment type="caution">
    <text evidence="3">The sequence shown here is derived from an EMBL/GenBank/DDBJ whole genome shotgun (WGS) entry which is preliminary data.</text>
</comment>
<proteinExistence type="predicted"/>
<feature type="domain" description="DUF7210" evidence="2">
    <location>
        <begin position="13"/>
        <end position="47"/>
    </location>
</feature>
<reference evidence="3 4" key="1">
    <citation type="journal article" date="2018" name="Syst. Appl. Microbiol.">
        <title>Pseudomonas gallaeciensis sp. nov., isolated from crude-oil-contaminated intertidal sand samples after the Prestige oil spill.</title>
        <authorList>
            <person name="Mulet M."/>
            <person name="Sanchez D."/>
            <person name="Rodriguez A.C."/>
            <person name="Nogales B."/>
            <person name="Bosch R."/>
            <person name="Busquets A."/>
            <person name="Gomila M."/>
            <person name="Lalucat J."/>
            <person name="Garcia-Valdes E."/>
        </authorList>
    </citation>
    <scope>NUCLEOTIDE SEQUENCE [LARGE SCALE GENOMIC DNA]</scope>
    <source>
        <strain evidence="3 4">V113</strain>
    </source>
</reference>
<dbReference type="InterPro" id="IPR055634">
    <property type="entry name" value="DUF7210"/>
</dbReference>
<gene>
    <name evidence="3" type="ORF">ASB58_00860</name>
</gene>